<reference evidence="2" key="2">
    <citation type="journal article" date="2024" name="Plant">
        <title>Genomic evolution and insights into agronomic trait innovations of Sesamum species.</title>
        <authorList>
            <person name="Miao H."/>
            <person name="Wang L."/>
            <person name="Qu L."/>
            <person name="Liu H."/>
            <person name="Sun Y."/>
            <person name="Le M."/>
            <person name="Wang Q."/>
            <person name="Wei S."/>
            <person name="Zheng Y."/>
            <person name="Lin W."/>
            <person name="Duan Y."/>
            <person name="Cao H."/>
            <person name="Xiong S."/>
            <person name="Wang X."/>
            <person name="Wei L."/>
            <person name="Li C."/>
            <person name="Ma Q."/>
            <person name="Ju M."/>
            <person name="Zhao R."/>
            <person name="Li G."/>
            <person name="Mu C."/>
            <person name="Tian Q."/>
            <person name="Mei H."/>
            <person name="Zhang T."/>
            <person name="Gao T."/>
            <person name="Zhang H."/>
        </authorList>
    </citation>
    <scope>NUCLEOTIDE SEQUENCE</scope>
    <source>
        <strain evidence="2">G02</strain>
    </source>
</reference>
<dbReference type="SUPFAM" id="SSF56672">
    <property type="entry name" value="DNA/RNA polymerases"/>
    <property type="match status" value="1"/>
</dbReference>
<organism evidence="2">
    <name type="scientific">Sesamum radiatum</name>
    <name type="common">Black benniseed</name>
    <dbReference type="NCBI Taxonomy" id="300843"/>
    <lineage>
        <taxon>Eukaryota</taxon>
        <taxon>Viridiplantae</taxon>
        <taxon>Streptophyta</taxon>
        <taxon>Embryophyta</taxon>
        <taxon>Tracheophyta</taxon>
        <taxon>Spermatophyta</taxon>
        <taxon>Magnoliopsida</taxon>
        <taxon>eudicotyledons</taxon>
        <taxon>Gunneridae</taxon>
        <taxon>Pentapetalae</taxon>
        <taxon>asterids</taxon>
        <taxon>lamiids</taxon>
        <taxon>Lamiales</taxon>
        <taxon>Pedaliaceae</taxon>
        <taxon>Sesamum</taxon>
    </lineage>
</organism>
<dbReference type="EMBL" id="JACGWJ010001250">
    <property type="protein sequence ID" value="KAL0283653.1"/>
    <property type="molecule type" value="Genomic_DNA"/>
</dbReference>
<evidence type="ECO:0000313" key="2">
    <source>
        <dbReference type="EMBL" id="KAL0283653.1"/>
    </source>
</evidence>
<dbReference type="PANTHER" id="PTHR46890">
    <property type="entry name" value="NON-LTR RETROLELEMENT REVERSE TRANSCRIPTASE-LIKE PROTEIN-RELATED"/>
    <property type="match status" value="1"/>
</dbReference>
<dbReference type="Pfam" id="PF00078">
    <property type="entry name" value="RVT_1"/>
    <property type="match status" value="1"/>
</dbReference>
<dbReference type="InterPro" id="IPR043502">
    <property type="entry name" value="DNA/RNA_pol_sf"/>
</dbReference>
<dbReference type="CDD" id="cd01650">
    <property type="entry name" value="RT_nLTR_like"/>
    <property type="match status" value="1"/>
</dbReference>
<proteinExistence type="predicted"/>
<dbReference type="InterPro" id="IPR052343">
    <property type="entry name" value="Retrotransposon-Effector_Assoc"/>
</dbReference>
<dbReference type="InterPro" id="IPR000477">
    <property type="entry name" value="RT_dom"/>
</dbReference>
<dbReference type="PANTHER" id="PTHR46890:SF48">
    <property type="entry name" value="RNA-DIRECTED DNA POLYMERASE"/>
    <property type="match status" value="1"/>
</dbReference>
<feature type="domain" description="Reverse transcriptase" evidence="1">
    <location>
        <begin position="112"/>
        <end position="222"/>
    </location>
</feature>
<evidence type="ECO:0000259" key="1">
    <source>
        <dbReference type="Pfam" id="PF00078"/>
    </source>
</evidence>
<gene>
    <name evidence="2" type="ORF">Sradi_7222200</name>
</gene>
<reference evidence="2" key="1">
    <citation type="submission" date="2020-06" db="EMBL/GenBank/DDBJ databases">
        <authorList>
            <person name="Li T."/>
            <person name="Hu X."/>
            <person name="Zhang T."/>
            <person name="Song X."/>
            <person name="Zhang H."/>
            <person name="Dai N."/>
            <person name="Sheng W."/>
            <person name="Hou X."/>
            <person name="Wei L."/>
        </authorList>
    </citation>
    <scope>NUCLEOTIDE SEQUENCE</scope>
    <source>
        <strain evidence="2">G02</strain>
        <tissue evidence="2">Leaf</tissue>
    </source>
</reference>
<name>A0AAW2IQ38_SESRA</name>
<protein>
    <submittedName>
        <fullName evidence="2">LINE-1 retrotransposable element O protein</fullName>
    </submittedName>
</protein>
<comment type="caution">
    <text evidence="2">The sequence shown here is derived from an EMBL/GenBank/DDBJ whole genome shotgun (WGS) entry which is preliminary data.</text>
</comment>
<accession>A0AAW2IQ38</accession>
<sequence length="266" mass="29772">MVVLNYFRSIFASTNPTPEAVDEVSKVRGTPSHHAMNESLTQHFTSEEVFHALKQMHPLKSPGPDGMSPSFFQKYWSIVGTDVCATVLDFLNNGSLDPLINFTHIVLIPKCPSPSDMSQFRPISLCNVIYKFASKVLANRVKPLLDAIVSPSQAAFVLGRLITDNVLVAYELNQLLKLKTKGKHGFMSLKLDVSKAYDRVEWSFLERVLLRLGFHQRFVSLVMMCVTSVSFSFLLNGHSFVFSSRNEDPSRGSFVSVSFSLVCRSL</sequence>
<dbReference type="AlphaFoldDB" id="A0AAW2IQ38"/>